<dbReference type="RefSeq" id="WP_172795553.1">
    <property type="nucleotide sequence ID" value="NZ_BDCR01000001.1"/>
</dbReference>
<dbReference type="InterPro" id="IPR035986">
    <property type="entry name" value="PKD_dom_sf"/>
</dbReference>
<dbReference type="PROSITE" id="PS51257">
    <property type="entry name" value="PROKAR_LIPOPROTEIN"/>
    <property type="match status" value="1"/>
</dbReference>
<evidence type="ECO:0000259" key="3">
    <source>
        <dbReference type="PROSITE" id="PS51762"/>
    </source>
</evidence>
<dbReference type="SUPFAM" id="SSF49899">
    <property type="entry name" value="Concanavalin A-like lectins/glucanases"/>
    <property type="match status" value="1"/>
</dbReference>
<dbReference type="InterPro" id="IPR013783">
    <property type="entry name" value="Ig-like_fold"/>
</dbReference>
<dbReference type="InterPro" id="IPR013320">
    <property type="entry name" value="ConA-like_dom_sf"/>
</dbReference>
<feature type="domain" description="PKD" evidence="2">
    <location>
        <begin position="49"/>
        <end position="112"/>
    </location>
</feature>
<dbReference type="InterPro" id="IPR000601">
    <property type="entry name" value="PKD_dom"/>
</dbReference>
<sequence>MKSFILTFFAAFLFVSCSKSEPTIQNSTYVLSTDITYTTVNKTDSVNYIVLKAKTQGTSTSIAWDFGDGESQSGDSIIKHYFPKKGTYSIKLTVTDFLGTTASATKDIAITADDPAYVPHKLIWSDEFDGTTLNTSNWVNETNIDVNNEWQKYTNGDNLTIKDGILTITAKKVGTGQKKGDYTSGRINSNGLRTFLYGRMEIKAKLPAGRGTWPATWMLGANIATAGWPGCGELDIMEHVGYNPLWVKGSIHTPSSYGNTVNNADYKLTDCESAFHTYGMTWTPSKIEYYVDDPDHPFYTYSPAVKNASNWPFNKPCFFILNLAIGGDWGGAQGVDDSIFPCSMQVDYVRVYNYK</sequence>
<dbReference type="Gene3D" id="2.60.40.10">
    <property type="entry name" value="Immunoglobulins"/>
    <property type="match status" value="1"/>
</dbReference>
<comment type="similarity">
    <text evidence="1">Belongs to the glycosyl hydrolase 16 family.</text>
</comment>
<reference evidence="5" key="2">
    <citation type="journal article" date="2017" name="Genome Announc.">
        <title>Draft genome sequence of Paludibacter jiangxiensis NM7(T), a propionate-producing fermentative bacterium.</title>
        <authorList>
            <person name="Qiu Y.-L."/>
            <person name="Tourlousse D.M."/>
            <person name="Matsuura N."/>
            <person name="Ohashi A."/>
            <person name="Sekiguchi Y."/>
        </authorList>
    </citation>
    <scope>NUCLEOTIDE SEQUENCE [LARGE SCALE GENOMIC DNA]</scope>
    <source>
        <strain evidence="5">NM7</strain>
    </source>
</reference>
<dbReference type="EMBL" id="BDCR01000001">
    <property type="protein sequence ID" value="GAT61741.1"/>
    <property type="molecule type" value="Genomic_DNA"/>
</dbReference>
<dbReference type="STRING" id="681398.PJIAN_1324"/>
<proteinExistence type="inferred from homology"/>
<dbReference type="PANTHER" id="PTHR10963:SF55">
    <property type="entry name" value="GLYCOSIDE HYDROLASE FAMILY 16 PROTEIN"/>
    <property type="match status" value="1"/>
</dbReference>
<keyword evidence="5" id="KW-1185">Reference proteome</keyword>
<evidence type="ECO:0000313" key="4">
    <source>
        <dbReference type="EMBL" id="GAT61741.1"/>
    </source>
</evidence>
<evidence type="ECO:0000313" key="5">
    <source>
        <dbReference type="Proteomes" id="UP000076586"/>
    </source>
</evidence>
<dbReference type="PROSITE" id="PS50093">
    <property type="entry name" value="PKD"/>
    <property type="match status" value="1"/>
</dbReference>
<dbReference type="SMART" id="SM00089">
    <property type="entry name" value="PKD"/>
    <property type="match status" value="1"/>
</dbReference>
<gene>
    <name evidence="4" type="ORF">PJIAN_1324</name>
</gene>
<feature type="domain" description="GH16" evidence="3">
    <location>
        <begin position="95"/>
        <end position="355"/>
    </location>
</feature>
<dbReference type="CDD" id="cd00146">
    <property type="entry name" value="PKD"/>
    <property type="match status" value="1"/>
</dbReference>
<dbReference type="Pfam" id="PF18911">
    <property type="entry name" value="PKD_4"/>
    <property type="match status" value="1"/>
</dbReference>
<evidence type="ECO:0000259" key="2">
    <source>
        <dbReference type="PROSITE" id="PS50093"/>
    </source>
</evidence>
<dbReference type="GO" id="GO:0005975">
    <property type="term" value="P:carbohydrate metabolic process"/>
    <property type="evidence" value="ECO:0007669"/>
    <property type="project" value="InterPro"/>
</dbReference>
<comment type="caution">
    <text evidence="4">The sequence shown here is derived from an EMBL/GenBank/DDBJ whole genome shotgun (WGS) entry which is preliminary data.</text>
</comment>
<name>A0A170YED6_9BACT</name>
<dbReference type="PROSITE" id="PS51762">
    <property type="entry name" value="GH16_2"/>
    <property type="match status" value="1"/>
</dbReference>
<dbReference type="PANTHER" id="PTHR10963">
    <property type="entry name" value="GLYCOSYL HYDROLASE-RELATED"/>
    <property type="match status" value="1"/>
</dbReference>
<protein>
    <submittedName>
        <fullName evidence="4">Beta-glucanase, GH16 family</fullName>
    </submittedName>
</protein>
<dbReference type="InterPro" id="IPR022409">
    <property type="entry name" value="PKD/Chitinase_dom"/>
</dbReference>
<dbReference type="Pfam" id="PF00722">
    <property type="entry name" value="Glyco_hydro_16"/>
    <property type="match status" value="1"/>
</dbReference>
<accession>A0A170YED6</accession>
<dbReference type="Proteomes" id="UP000076586">
    <property type="component" value="Unassembled WGS sequence"/>
</dbReference>
<reference evidence="5" key="1">
    <citation type="submission" date="2016-04" db="EMBL/GenBank/DDBJ databases">
        <title>Draft genome sequence of Paludibacter jiangxiensis strain NM7.</title>
        <authorList>
            <person name="Qiu Y."/>
            <person name="Matsuura N."/>
            <person name="Ohashi A."/>
            <person name="Tourlousse M.D."/>
            <person name="Sekiguchi Y."/>
        </authorList>
    </citation>
    <scope>NUCLEOTIDE SEQUENCE [LARGE SCALE GENOMIC DNA]</scope>
    <source>
        <strain evidence="5">NM7</strain>
    </source>
</reference>
<dbReference type="InterPro" id="IPR050546">
    <property type="entry name" value="Glycosyl_Hydrlase_16"/>
</dbReference>
<dbReference type="AlphaFoldDB" id="A0A170YED6"/>
<dbReference type="SUPFAM" id="SSF49299">
    <property type="entry name" value="PKD domain"/>
    <property type="match status" value="1"/>
</dbReference>
<evidence type="ECO:0000256" key="1">
    <source>
        <dbReference type="ARBA" id="ARBA00006865"/>
    </source>
</evidence>
<dbReference type="Gene3D" id="2.60.120.200">
    <property type="match status" value="1"/>
</dbReference>
<dbReference type="InterPro" id="IPR000757">
    <property type="entry name" value="Beta-glucanase-like"/>
</dbReference>
<organism evidence="4 5">
    <name type="scientific">Paludibacter jiangxiensis</name>
    <dbReference type="NCBI Taxonomy" id="681398"/>
    <lineage>
        <taxon>Bacteria</taxon>
        <taxon>Pseudomonadati</taxon>
        <taxon>Bacteroidota</taxon>
        <taxon>Bacteroidia</taxon>
        <taxon>Bacteroidales</taxon>
        <taxon>Paludibacteraceae</taxon>
        <taxon>Paludibacter</taxon>
    </lineage>
</organism>
<dbReference type="CDD" id="cd08023">
    <property type="entry name" value="GH16_laminarinase_like"/>
    <property type="match status" value="1"/>
</dbReference>
<dbReference type="GO" id="GO:0004553">
    <property type="term" value="F:hydrolase activity, hydrolyzing O-glycosyl compounds"/>
    <property type="evidence" value="ECO:0007669"/>
    <property type="project" value="InterPro"/>
</dbReference>